<dbReference type="PROSITE" id="PS51257">
    <property type="entry name" value="PROKAR_LIPOPROTEIN"/>
    <property type="match status" value="1"/>
</dbReference>
<dbReference type="AlphaFoldDB" id="A0A7W6ENJ7"/>
<evidence type="ECO:0000313" key="2">
    <source>
        <dbReference type="Proteomes" id="UP000541352"/>
    </source>
</evidence>
<dbReference type="RefSeq" id="WP_183971434.1">
    <property type="nucleotide sequence ID" value="NZ_JACIBY010000001.1"/>
</dbReference>
<keyword evidence="2" id="KW-1185">Reference proteome</keyword>
<dbReference type="Proteomes" id="UP000541352">
    <property type="component" value="Unassembled WGS sequence"/>
</dbReference>
<protein>
    <recommendedName>
        <fullName evidence="3">Lipoprotein</fullName>
    </recommendedName>
</protein>
<evidence type="ECO:0000313" key="1">
    <source>
        <dbReference type="EMBL" id="MBB3836670.1"/>
    </source>
</evidence>
<sequence>MKKIAVIFIAFSVTLYGCSIFGIGFDKDQHRINVPVLVSNLKDTLNIGDTLVFSAAISNPVEVTDISRERKKTFEGTLSGSVGFEIGLSRFSENSTGVRDIVPIQDIPFTFNLIAEKGFFRRIPPSIEFDFDSGKFSFKFKVVPLKKGLYSLRLIKEYISIKNNNNNYLEGHIYPYFANKELNHKLTDNPKDPPRYNDTWVFFYVR</sequence>
<gene>
    <name evidence="1" type="ORF">FHS57_000652</name>
</gene>
<evidence type="ECO:0008006" key="3">
    <source>
        <dbReference type="Google" id="ProtNLM"/>
    </source>
</evidence>
<comment type="caution">
    <text evidence="1">The sequence shown here is derived from an EMBL/GenBank/DDBJ whole genome shotgun (WGS) entry which is preliminary data.</text>
</comment>
<organism evidence="1 2">
    <name type="scientific">Runella defluvii</name>
    <dbReference type="NCBI Taxonomy" id="370973"/>
    <lineage>
        <taxon>Bacteria</taxon>
        <taxon>Pseudomonadati</taxon>
        <taxon>Bacteroidota</taxon>
        <taxon>Cytophagia</taxon>
        <taxon>Cytophagales</taxon>
        <taxon>Spirosomataceae</taxon>
        <taxon>Runella</taxon>
    </lineage>
</organism>
<reference evidence="1 2" key="1">
    <citation type="submission" date="2020-08" db="EMBL/GenBank/DDBJ databases">
        <title>Genomic Encyclopedia of Type Strains, Phase IV (KMG-IV): sequencing the most valuable type-strain genomes for metagenomic binning, comparative biology and taxonomic classification.</title>
        <authorList>
            <person name="Goeker M."/>
        </authorList>
    </citation>
    <scope>NUCLEOTIDE SEQUENCE [LARGE SCALE GENOMIC DNA]</scope>
    <source>
        <strain evidence="1 2">DSM 17976</strain>
    </source>
</reference>
<name>A0A7W6ENJ7_9BACT</name>
<dbReference type="EMBL" id="JACIBY010000001">
    <property type="protein sequence ID" value="MBB3836670.1"/>
    <property type="molecule type" value="Genomic_DNA"/>
</dbReference>
<proteinExistence type="predicted"/>
<accession>A0A7W6ENJ7</accession>